<dbReference type="Proteomes" id="UP001055811">
    <property type="component" value="Linkage Group LG01"/>
</dbReference>
<sequence length="128" mass="14700">MLDKSKFFFLGATLFLGVSRMLYPIMDLKMRKQVLVKDMPCFKLIVPILRHEVMATQMSWVPIDVMSKRLMVQGGNCAHINGRIDAFKKINQTEGVRGLYRGFRISIITYAPSNLVWWVAYSMSMSCA</sequence>
<organism evidence="1 2">
    <name type="scientific">Cichorium intybus</name>
    <name type="common">Chicory</name>
    <dbReference type="NCBI Taxonomy" id="13427"/>
    <lineage>
        <taxon>Eukaryota</taxon>
        <taxon>Viridiplantae</taxon>
        <taxon>Streptophyta</taxon>
        <taxon>Embryophyta</taxon>
        <taxon>Tracheophyta</taxon>
        <taxon>Spermatophyta</taxon>
        <taxon>Magnoliopsida</taxon>
        <taxon>eudicotyledons</taxon>
        <taxon>Gunneridae</taxon>
        <taxon>Pentapetalae</taxon>
        <taxon>asterids</taxon>
        <taxon>campanulids</taxon>
        <taxon>Asterales</taxon>
        <taxon>Asteraceae</taxon>
        <taxon>Cichorioideae</taxon>
        <taxon>Cichorieae</taxon>
        <taxon>Cichoriinae</taxon>
        <taxon>Cichorium</taxon>
    </lineage>
</organism>
<evidence type="ECO:0000313" key="2">
    <source>
        <dbReference type="Proteomes" id="UP001055811"/>
    </source>
</evidence>
<accession>A0ACB9HDA4</accession>
<reference evidence="2" key="1">
    <citation type="journal article" date="2022" name="Mol. Ecol. Resour.">
        <title>The genomes of chicory, endive, great burdock and yacon provide insights into Asteraceae palaeo-polyploidization history and plant inulin production.</title>
        <authorList>
            <person name="Fan W."/>
            <person name="Wang S."/>
            <person name="Wang H."/>
            <person name="Wang A."/>
            <person name="Jiang F."/>
            <person name="Liu H."/>
            <person name="Zhao H."/>
            <person name="Xu D."/>
            <person name="Zhang Y."/>
        </authorList>
    </citation>
    <scope>NUCLEOTIDE SEQUENCE [LARGE SCALE GENOMIC DNA]</scope>
    <source>
        <strain evidence="2">cv. Punajuju</strain>
    </source>
</reference>
<reference evidence="1 2" key="2">
    <citation type="journal article" date="2022" name="Mol. Ecol. Resour.">
        <title>The genomes of chicory, endive, great burdock and yacon provide insights into Asteraceae paleo-polyploidization history and plant inulin production.</title>
        <authorList>
            <person name="Fan W."/>
            <person name="Wang S."/>
            <person name="Wang H."/>
            <person name="Wang A."/>
            <person name="Jiang F."/>
            <person name="Liu H."/>
            <person name="Zhao H."/>
            <person name="Xu D."/>
            <person name="Zhang Y."/>
        </authorList>
    </citation>
    <scope>NUCLEOTIDE SEQUENCE [LARGE SCALE GENOMIC DNA]</scope>
    <source>
        <strain evidence="2">cv. Punajuju</strain>
        <tissue evidence="1">Leaves</tissue>
    </source>
</reference>
<keyword evidence="2" id="KW-1185">Reference proteome</keyword>
<proteinExistence type="predicted"/>
<name>A0ACB9HDA4_CICIN</name>
<comment type="caution">
    <text evidence="1">The sequence shown here is derived from an EMBL/GenBank/DDBJ whole genome shotgun (WGS) entry which is preliminary data.</text>
</comment>
<gene>
    <name evidence="1" type="ORF">L2E82_06805</name>
</gene>
<dbReference type="EMBL" id="CM042009">
    <property type="protein sequence ID" value="KAI3792912.1"/>
    <property type="molecule type" value="Genomic_DNA"/>
</dbReference>
<protein>
    <submittedName>
        <fullName evidence="1">Uncharacterized protein</fullName>
    </submittedName>
</protein>
<evidence type="ECO:0000313" key="1">
    <source>
        <dbReference type="EMBL" id="KAI3792912.1"/>
    </source>
</evidence>